<evidence type="ECO:0000313" key="1">
    <source>
        <dbReference type="EMBL" id="KAJ9128253.1"/>
    </source>
</evidence>
<comment type="caution">
    <text evidence="1">The sequence shown here is derived from an EMBL/GenBank/DDBJ whole genome shotgun (WGS) entry which is preliminary data.</text>
</comment>
<gene>
    <name evidence="1" type="ORF">QFC24_000546</name>
</gene>
<keyword evidence="2" id="KW-1185">Reference proteome</keyword>
<proteinExistence type="predicted"/>
<evidence type="ECO:0000313" key="2">
    <source>
        <dbReference type="Proteomes" id="UP001234202"/>
    </source>
</evidence>
<dbReference type="EMBL" id="JASBWV010000001">
    <property type="protein sequence ID" value="KAJ9128253.1"/>
    <property type="molecule type" value="Genomic_DNA"/>
</dbReference>
<accession>A0ACC2XX16</accession>
<sequence length="197" mass="20769">MPGPLEVSSSSELDVITRKEKNQAGGVHRIEKRHKLASKTPFWRKEAPAPPGPAQDVKQTVSGDSGTSHALSDSGRNDSVSTENINPDALAAEAVSTASLDNNTAFQPHVVDSSDVPAISEAVTLTSVAVPSTGTDTSKNTRAPKQKQTKAQKQKGKNAAEGDAPGMRQDGHHIWRGEELVTGWGDPTAPRYPASST</sequence>
<name>A0ACC2XX16_9TREE</name>
<dbReference type="Proteomes" id="UP001234202">
    <property type="component" value="Unassembled WGS sequence"/>
</dbReference>
<organism evidence="1 2">
    <name type="scientific">Naganishia onofrii</name>
    <dbReference type="NCBI Taxonomy" id="1851511"/>
    <lineage>
        <taxon>Eukaryota</taxon>
        <taxon>Fungi</taxon>
        <taxon>Dikarya</taxon>
        <taxon>Basidiomycota</taxon>
        <taxon>Agaricomycotina</taxon>
        <taxon>Tremellomycetes</taxon>
        <taxon>Filobasidiales</taxon>
        <taxon>Filobasidiaceae</taxon>
        <taxon>Naganishia</taxon>
    </lineage>
</organism>
<protein>
    <submittedName>
        <fullName evidence="1">Uncharacterized protein</fullName>
    </submittedName>
</protein>
<reference evidence="1" key="1">
    <citation type="submission" date="2023-04" db="EMBL/GenBank/DDBJ databases">
        <title>Draft Genome sequencing of Naganishia species isolated from polar environments using Oxford Nanopore Technology.</title>
        <authorList>
            <person name="Leo P."/>
            <person name="Venkateswaran K."/>
        </authorList>
    </citation>
    <scope>NUCLEOTIDE SEQUENCE</scope>
    <source>
        <strain evidence="1">DBVPG 5303</strain>
    </source>
</reference>